<dbReference type="Gene3D" id="3.50.50.60">
    <property type="entry name" value="FAD/NAD(P)-binding domain"/>
    <property type="match status" value="1"/>
</dbReference>
<dbReference type="EMBL" id="CAFBLU010000005">
    <property type="protein sequence ID" value="CAB4866598.1"/>
    <property type="molecule type" value="Genomic_DNA"/>
</dbReference>
<dbReference type="PANTHER" id="PTHR10617:SF107">
    <property type="entry name" value="ELECTRON TRANSFER FLAVOPROTEIN-UBIQUINONE OXIDOREDUCTASE, MITOCHONDRIAL"/>
    <property type="match status" value="1"/>
</dbReference>
<dbReference type="GO" id="GO:0005739">
    <property type="term" value="C:mitochondrion"/>
    <property type="evidence" value="ECO:0007669"/>
    <property type="project" value="UniProtKB-ARBA"/>
</dbReference>
<evidence type="ECO:0000256" key="2">
    <source>
        <dbReference type="ARBA" id="ARBA00001974"/>
    </source>
</evidence>
<dbReference type="GO" id="GO:0051536">
    <property type="term" value="F:iron-sulfur cluster binding"/>
    <property type="evidence" value="ECO:0007669"/>
    <property type="project" value="UniProtKB-KW"/>
</dbReference>
<evidence type="ECO:0000256" key="4">
    <source>
        <dbReference type="ARBA" id="ARBA00022448"/>
    </source>
</evidence>
<evidence type="ECO:0000256" key="3">
    <source>
        <dbReference type="ARBA" id="ARBA00012696"/>
    </source>
</evidence>
<dbReference type="AlphaFoldDB" id="A0A6J7DBH8"/>
<dbReference type="GO" id="GO:0004174">
    <property type="term" value="F:electron-transferring-flavoprotein dehydrogenase activity"/>
    <property type="evidence" value="ECO:0007669"/>
    <property type="project" value="UniProtKB-EC"/>
</dbReference>
<evidence type="ECO:0000256" key="12">
    <source>
        <dbReference type="ARBA" id="ARBA00023075"/>
    </source>
</evidence>
<reference evidence="15" key="1">
    <citation type="submission" date="2020-05" db="EMBL/GenBank/DDBJ databases">
        <authorList>
            <person name="Chiriac C."/>
            <person name="Salcher M."/>
            <person name="Ghai R."/>
            <person name="Kavagutti S V."/>
        </authorList>
    </citation>
    <scope>NUCLEOTIDE SEQUENCE</scope>
</reference>
<proteinExistence type="predicted"/>
<dbReference type="InterPro" id="IPR036188">
    <property type="entry name" value="FAD/NAD-bd_sf"/>
</dbReference>
<evidence type="ECO:0000313" key="15">
    <source>
        <dbReference type="EMBL" id="CAB4866598.1"/>
    </source>
</evidence>
<evidence type="ECO:0000256" key="5">
    <source>
        <dbReference type="ARBA" id="ARBA00022630"/>
    </source>
</evidence>
<keyword evidence="10" id="KW-0408">Iron</keyword>
<dbReference type="PANTHER" id="PTHR10617">
    <property type="entry name" value="ELECTRON TRANSFER FLAVOPROTEIN-UBIQUINONE OXIDOREDUCTASE"/>
    <property type="match status" value="1"/>
</dbReference>
<feature type="domain" description="ETF-QO/FixX C-terminal" evidence="13">
    <location>
        <begin position="480"/>
        <end position="574"/>
    </location>
</feature>
<dbReference type="SUPFAM" id="SSF54373">
    <property type="entry name" value="FAD-linked reductases, C-terminal domain"/>
    <property type="match status" value="1"/>
</dbReference>
<dbReference type="InterPro" id="IPR007859">
    <property type="entry name" value="ETF-QO/FixX_C"/>
</dbReference>
<evidence type="ECO:0000256" key="7">
    <source>
        <dbReference type="ARBA" id="ARBA00022827"/>
    </source>
</evidence>
<dbReference type="GO" id="GO:0046872">
    <property type="term" value="F:metal ion binding"/>
    <property type="evidence" value="ECO:0007669"/>
    <property type="project" value="UniProtKB-KW"/>
</dbReference>
<feature type="domain" description="ETF-QO/FixC ubiquinone-binding" evidence="14">
    <location>
        <begin position="247"/>
        <end position="346"/>
    </location>
</feature>
<dbReference type="SUPFAM" id="SSF51905">
    <property type="entry name" value="FAD/NAD(P)-binding domain"/>
    <property type="match status" value="1"/>
</dbReference>
<keyword evidence="12" id="KW-0830">Ubiquinone</keyword>
<organism evidence="15">
    <name type="scientific">freshwater metagenome</name>
    <dbReference type="NCBI Taxonomy" id="449393"/>
    <lineage>
        <taxon>unclassified sequences</taxon>
        <taxon>metagenomes</taxon>
        <taxon>ecological metagenomes</taxon>
    </lineage>
</organism>
<dbReference type="EC" id="1.5.5.1" evidence="3"/>
<keyword evidence="8" id="KW-0249">Electron transport</keyword>
<evidence type="ECO:0000256" key="6">
    <source>
        <dbReference type="ARBA" id="ARBA00022723"/>
    </source>
</evidence>
<evidence type="ECO:0000259" key="13">
    <source>
        <dbReference type="Pfam" id="PF05187"/>
    </source>
</evidence>
<evidence type="ECO:0000256" key="8">
    <source>
        <dbReference type="ARBA" id="ARBA00022982"/>
    </source>
</evidence>
<comment type="cofactor">
    <cofactor evidence="2">
        <name>FAD</name>
        <dbReference type="ChEBI" id="CHEBI:57692"/>
    </cofactor>
</comment>
<evidence type="ECO:0000259" key="14">
    <source>
        <dbReference type="Pfam" id="PF21162"/>
    </source>
</evidence>
<keyword evidence="4" id="KW-0813">Transport</keyword>
<dbReference type="Pfam" id="PF05187">
    <property type="entry name" value="Fer4_ETF_QO"/>
    <property type="match status" value="1"/>
</dbReference>
<keyword evidence="6" id="KW-0479">Metal-binding</keyword>
<evidence type="ECO:0000256" key="10">
    <source>
        <dbReference type="ARBA" id="ARBA00023004"/>
    </source>
</evidence>
<evidence type="ECO:0000256" key="9">
    <source>
        <dbReference type="ARBA" id="ARBA00023002"/>
    </source>
</evidence>
<dbReference type="Gene3D" id="3.30.9.90">
    <property type="match status" value="1"/>
</dbReference>
<sequence length="576" mass="61633">MSGNGKVAPIGFPPPVDSPAEFIKRGVDGEDERIEVGVAIVGGGTAGLACANRLLQLLADDPETMEKLGEVPVAVVEKSKTCGGHNLSGAVVRPEPLEELFPDLSREDWRKAGFAFGEVKKEAIYLLPNGKTKVRIPPPPPLKNHGNEVISVAAMCRFMQQKAEEGGAYILTETAASQLLVEDGTVKGVRSGDKGRGKDGEQLGNFEPGVDVAAKATVLADGCWGSLTGAAIREFGLGKDREPQTWELGVKEVWKVAKPLDKVIHTVAGWPLKISAKHHQIGGSWIYPMKDEKTGDDMVSIGFVVDLDYADATTSPHDLLQQFKTHPMVRKILDGGERVAWGAKALPAGGYWAVPKLSMPGAVIVGDSGGLVNTAALKGVNYAIKSGILAAEAIYANLKAGEPLEKYEAAVEDSFIGKDLHEVRNVRQPFAKGLILGGPLVNLMIATKGKFPGGRWPLHRNDAQPMFIGKMDKKYPKPDGKLTFDKLSSVFITGNSTRDDAPNHIRVKKTVPREVAETWKWMCPAGVYEIPDDAPATGDVDVVVNYTNCVQCGAITAKGGRLTPPEGGDGPLYQIT</sequence>
<keyword evidence="9" id="KW-0560">Oxidoreductase</keyword>
<evidence type="ECO:0000256" key="11">
    <source>
        <dbReference type="ARBA" id="ARBA00023014"/>
    </source>
</evidence>
<keyword evidence="11" id="KW-0411">Iron-sulfur</keyword>
<protein>
    <recommendedName>
        <fullName evidence="3">electron-transferring-flavoprotein dehydrogenase</fullName>
        <ecNumber evidence="3">1.5.5.1</ecNumber>
    </recommendedName>
</protein>
<dbReference type="Pfam" id="PF21162">
    <property type="entry name" value="ETFQO_UQ-bd"/>
    <property type="match status" value="1"/>
</dbReference>
<evidence type="ECO:0000256" key="1">
    <source>
        <dbReference type="ARBA" id="ARBA00001966"/>
    </source>
</evidence>
<keyword evidence="7" id="KW-0274">FAD</keyword>
<keyword evidence="5" id="KW-0285">Flavoprotein</keyword>
<gene>
    <name evidence="15" type="ORF">UFOPK3444_00490</name>
</gene>
<dbReference type="InterPro" id="IPR040156">
    <property type="entry name" value="ETF-QO"/>
</dbReference>
<dbReference type="InterPro" id="IPR049398">
    <property type="entry name" value="ETF-QO/FixC_UQ-bd"/>
</dbReference>
<dbReference type="Gene3D" id="3.30.70.20">
    <property type="match status" value="1"/>
</dbReference>
<name>A0A6J7DBH8_9ZZZZ</name>
<accession>A0A6J7DBH8</accession>
<comment type="cofactor">
    <cofactor evidence="1">
        <name>[4Fe-4S] cluster</name>
        <dbReference type="ChEBI" id="CHEBI:49883"/>
    </cofactor>
</comment>